<reference evidence="8 9" key="1">
    <citation type="journal article" date="2014" name="Int. J. Syst. Evol. Microbiol.">
        <title>Complete genome sequence of Corynebacterium casei LMG S-19264T (=DSM 44701T), isolated from a smear-ripened cheese.</title>
        <authorList>
            <consortium name="US DOE Joint Genome Institute (JGI-PGF)"/>
            <person name="Walter F."/>
            <person name="Albersmeier A."/>
            <person name="Kalinowski J."/>
            <person name="Ruckert C."/>
        </authorList>
    </citation>
    <scope>NUCLEOTIDE SEQUENCE [LARGE SCALE GENOMIC DNA]</scope>
    <source>
        <strain evidence="8 9">CGMCC 1.15286</strain>
    </source>
</reference>
<dbReference type="PANTHER" id="PTHR34184:SF4">
    <property type="entry name" value="UPF0718 PROTEIN YCGR"/>
    <property type="match status" value="1"/>
</dbReference>
<accession>A0A917H5L3</accession>
<evidence type="ECO:0000256" key="3">
    <source>
        <dbReference type="ARBA" id="ARBA00022475"/>
    </source>
</evidence>
<protein>
    <submittedName>
        <fullName evidence="8">UPF0718 protein YcgR</fullName>
    </submittedName>
</protein>
<comment type="similarity">
    <text evidence="2">Belongs to the UPF0718 family.</text>
</comment>
<dbReference type="AlphaFoldDB" id="A0A917H5L3"/>
<dbReference type="RefSeq" id="WP_374705338.1">
    <property type="nucleotide sequence ID" value="NZ_BMHY01000004.1"/>
</dbReference>
<dbReference type="PANTHER" id="PTHR34184">
    <property type="entry name" value="UPF0718 PROTEIN YCGR"/>
    <property type="match status" value="1"/>
</dbReference>
<dbReference type="EMBL" id="BMHY01000004">
    <property type="protein sequence ID" value="GGG68041.1"/>
    <property type="molecule type" value="Genomic_DNA"/>
</dbReference>
<evidence type="ECO:0000256" key="6">
    <source>
        <dbReference type="ARBA" id="ARBA00023136"/>
    </source>
</evidence>
<dbReference type="GO" id="GO:0005886">
    <property type="term" value="C:plasma membrane"/>
    <property type="evidence" value="ECO:0007669"/>
    <property type="project" value="UniProtKB-SubCell"/>
</dbReference>
<evidence type="ECO:0000256" key="4">
    <source>
        <dbReference type="ARBA" id="ARBA00022692"/>
    </source>
</evidence>
<keyword evidence="9" id="KW-1185">Reference proteome</keyword>
<dbReference type="InterPro" id="IPR052923">
    <property type="entry name" value="UPF0718"/>
</dbReference>
<keyword evidence="6 7" id="KW-0472">Membrane</keyword>
<dbReference type="Pfam" id="PF03773">
    <property type="entry name" value="ArsP_1"/>
    <property type="match status" value="1"/>
</dbReference>
<evidence type="ECO:0000256" key="2">
    <source>
        <dbReference type="ARBA" id="ARBA00006386"/>
    </source>
</evidence>
<sequence length="356" mass="39401">MRALFYRYGIHAIFLAIIGLFLILAFDPGLFTRISMPDLPSVQSFSTFKTILLGILLETLPFLLLGVFVSSFMQLFISESLIRKMIPRNPLLGILVACLLGFLFPVCECGLIPIVRRLIAKGMPLYIGIVFILAGPIVNPVVIAATYTAFRTRPELVYSRLGLALLVGITIGMIVYKFVRYNPLKTEGQAISDHEQHIGHHHDHHHNHHHHSHQHRHEGGKFLAMMDHAGSEFFDMGKYVMIGSILTAAIQTFLPRASLASIGQGELSSHLFMMGFAYLLSLCSTSDAFVASSFVTTFSSASLLTFLVFGPMLDFKSTLMLLSIFKSRFVLLLTILIAVSVLAGSIIVGHFYLSPS</sequence>
<keyword evidence="3" id="KW-1003">Cell membrane</keyword>
<evidence type="ECO:0000313" key="8">
    <source>
        <dbReference type="EMBL" id="GGG68041.1"/>
    </source>
</evidence>
<feature type="transmembrane region" description="Helical" evidence="7">
    <location>
        <begin position="51"/>
        <end position="77"/>
    </location>
</feature>
<comment type="caution">
    <text evidence="8">The sequence shown here is derived from an EMBL/GenBank/DDBJ whole genome shotgun (WGS) entry which is preliminary data.</text>
</comment>
<feature type="transmembrane region" description="Helical" evidence="7">
    <location>
        <begin position="161"/>
        <end position="179"/>
    </location>
</feature>
<keyword evidence="5 7" id="KW-1133">Transmembrane helix</keyword>
<evidence type="ECO:0000313" key="9">
    <source>
        <dbReference type="Proteomes" id="UP000600247"/>
    </source>
</evidence>
<gene>
    <name evidence="8" type="primary">ycgR</name>
    <name evidence="8" type="ORF">GCM10010918_23550</name>
</gene>
<evidence type="ECO:0000256" key="1">
    <source>
        <dbReference type="ARBA" id="ARBA00004651"/>
    </source>
</evidence>
<keyword evidence="4 7" id="KW-0812">Transmembrane</keyword>
<evidence type="ECO:0000256" key="7">
    <source>
        <dbReference type="SAM" id="Phobius"/>
    </source>
</evidence>
<name>A0A917H5L3_9BACL</name>
<feature type="transmembrane region" description="Helical" evidence="7">
    <location>
        <begin position="12"/>
        <end position="31"/>
    </location>
</feature>
<comment type="subcellular location">
    <subcellularLocation>
        <location evidence="1">Cell membrane</location>
        <topology evidence="1">Multi-pass membrane protein</topology>
    </subcellularLocation>
</comment>
<dbReference type="Proteomes" id="UP000600247">
    <property type="component" value="Unassembled WGS sequence"/>
</dbReference>
<dbReference type="InterPro" id="IPR005524">
    <property type="entry name" value="DUF318"/>
</dbReference>
<feature type="transmembrane region" description="Helical" evidence="7">
    <location>
        <begin position="126"/>
        <end position="149"/>
    </location>
</feature>
<organism evidence="8 9">
    <name type="scientific">Paenibacillus radicis</name>
    <name type="common">ex Gao et al. 2016</name>
    <dbReference type="NCBI Taxonomy" id="1737354"/>
    <lineage>
        <taxon>Bacteria</taxon>
        <taxon>Bacillati</taxon>
        <taxon>Bacillota</taxon>
        <taxon>Bacilli</taxon>
        <taxon>Bacillales</taxon>
        <taxon>Paenibacillaceae</taxon>
        <taxon>Paenibacillus</taxon>
    </lineage>
</organism>
<evidence type="ECO:0000256" key="5">
    <source>
        <dbReference type="ARBA" id="ARBA00022989"/>
    </source>
</evidence>
<proteinExistence type="inferred from homology"/>
<feature type="transmembrane region" description="Helical" evidence="7">
    <location>
        <begin position="89"/>
        <end position="114"/>
    </location>
</feature>
<feature type="transmembrane region" description="Helical" evidence="7">
    <location>
        <begin position="329"/>
        <end position="353"/>
    </location>
</feature>